<sequence length="223" mass="25736">MPKIISKSIVCSDSSKERDDFKHEYEEERLKTFFCLCGQLSLILSEPEKTSDKNISILEKLPLRKEDGARVLDSTKIAYKITCNLDNPDKIYIKRTKGIEMQKRFNCKKCKLPLFYTFDNPAVTFIIAKSLRAKNDAQDAKNIVPQQKKVFVKKQIKNLGKFSSVTVSTIEEENDEITEKEIAESFAMNAKIIEKQLERRKQKAKDQGEEEVVKVKKHRGTLL</sequence>
<gene>
    <name evidence="5" type="ORF">CHIRRI_LOCUS11671</name>
</gene>
<feature type="domain" description="STEEP1" evidence="4">
    <location>
        <begin position="26"/>
        <end position="138"/>
    </location>
</feature>
<dbReference type="GO" id="GO:0090158">
    <property type="term" value="P:endoplasmic reticulum membrane organization"/>
    <property type="evidence" value="ECO:0007669"/>
    <property type="project" value="TreeGrafter"/>
</dbReference>
<reference evidence="5" key="2">
    <citation type="submission" date="2022-10" db="EMBL/GenBank/DDBJ databases">
        <authorList>
            <consortium name="ENA_rothamsted_submissions"/>
            <consortium name="culmorum"/>
            <person name="King R."/>
        </authorList>
    </citation>
    <scope>NUCLEOTIDE SEQUENCE</scope>
</reference>
<dbReference type="Proteomes" id="UP001153620">
    <property type="component" value="Chromosome 3"/>
</dbReference>
<dbReference type="AlphaFoldDB" id="A0A9N9WTQ6"/>
<evidence type="ECO:0000256" key="1">
    <source>
        <dbReference type="ARBA" id="ARBA00024205"/>
    </source>
</evidence>
<organism evidence="5 6">
    <name type="scientific">Chironomus riparius</name>
    <dbReference type="NCBI Taxonomy" id="315576"/>
    <lineage>
        <taxon>Eukaryota</taxon>
        <taxon>Metazoa</taxon>
        <taxon>Ecdysozoa</taxon>
        <taxon>Arthropoda</taxon>
        <taxon>Hexapoda</taxon>
        <taxon>Insecta</taxon>
        <taxon>Pterygota</taxon>
        <taxon>Neoptera</taxon>
        <taxon>Endopterygota</taxon>
        <taxon>Diptera</taxon>
        <taxon>Nematocera</taxon>
        <taxon>Chironomoidea</taxon>
        <taxon>Chironomidae</taxon>
        <taxon>Chironominae</taxon>
        <taxon>Chironomus</taxon>
    </lineage>
</organism>
<dbReference type="PANTHER" id="PTHR46355">
    <property type="entry name" value="UPF0428 PROTEIN CXORF56"/>
    <property type="match status" value="1"/>
</dbReference>
<evidence type="ECO:0000313" key="6">
    <source>
        <dbReference type="Proteomes" id="UP001153620"/>
    </source>
</evidence>
<dbReference type="InterPro" id="IPR057965">
    <property type="entry name" value="STEEP1_dom"/>
</dbReference>
<dbReference type="GO" id="GO:0005737">
    <property type="term" value="C:cytoplasm"/>
    <property type="evidence" value="ECO:0007669"/>
    <property type="project" value="GOC"/>
</dbReference>
<feature type="compositionally biased region" description="Basic and acidic residues" evidence="3">
    <location>
        <begin position="201"/>
        <end position="214"/>
    </location>
</feature>
<dbReference type="GO" id="GO:0006888">
    <property type="term" value="P:endoplasmic reticulum to Golgi vesicle-mediated transport"/>
    <property type="evidence" value="ECO:0007669"/>
    <property type="project" value="TreeGrafter"/>
</dbReference>
<proteinExistence type="inferred from homology"/>
<dbReference type="Pfam" id="PF25809">
    <property type="entry name" value="STEEP1"/>
    <property type="match status" value="1"/>
</dbReference>
<evidence type="ECO:0000256" key="3">
    <source>
        <dbReference type="SAM" id="MobiDB-lite"/>
    </source>
</evidence>
<dbReference type="InterPro" id="IPR029704">
    <property type="entry name" value="STEEP-like"/>
</dbReference>
<dbReference type="EMBL" id="OU895879">
    <property type="protein sequence ID" value="CAG9808834.1"/>
    <property type="molecule type" value="Genomic_DNA"/>
</dbReference>
<comment type="similarity">
    <text evidence="1">Belongs to the STEEP1 family.</text>
</comment>
<reference evidence="5" key="1">
    <citation type="submission" date="2022-01" db="EMBL/GenBank/DDBJ databases">
        <authorList>
            <person name="King R."/>
        </authorList>
    </citation>
    <scope>NUCLEOTIDE SEQUENCE</scope>
</reference>
<protein>
    <recommendedName>
        <fullName evidence="2">STING ER exit protein</fullName>
    </recommendedName>
</protein>
<name>A0A9N9WTQ6_9DIPT</name>
<keyword evidence="6" id="KW-1185">Reference proteome</keyword>
<evidence type="ECO:0000259" key="4">
    <source>
        <dbReference type="Pfam" id="PF25809"/>
    </source>
</evidence>
<dbReference type="OrthoDB" id="418131at2759"/>
<evidence type="ECO:0000313" key="5">
    <source>
        <dbReference type="EMBL" id="CAG9808834.1"/>
    </source>
</evidence>
<accession>A0A9N9WTQ6</accession>
<dbReference type="PANTHER" id="PTHR46355:SF1">
    <property type="entry name" value="STING ER EXIT PROTEIN"/>
    <property type="match status" value="1"/>
</dbReference>
<feature type="region of interest" description="Disordered" evidence="3">
    <location>
        <begin position="201"/>
        <end position="223"/>
    </location>
</feature>
<evidence type="ECO:0000256" key="2">
    <source>
        <dbReference type="ARBA" id="ARBA00024237"/>
    </source>
</evidence>